<proteinExistence type="predicted"/>
<dbReference type="AlphaFoldDB" id="A0A8J4TZM7"/>
<keyword evidence="2" id="KW-1185">Reference proteome</keyword>
<organism evidence="1 2">
    <name type="scientific">Clarias magur</name>
    <name type="common">Asian catfish</name>
    <name type="synonym">Macropteronotus magur</name>
    <dbReference type="NCBI Taxonomy" id="1594786"/>
    <lineage>
        <taxon>Eukaryota</taxon>
        <taxon>Metazoa</taxon>
        <taxon>Chordata</taxon>
        <taxon>Craniata</taxon>
        <taxon>Vertebrata</taxon>
        <taxon>Euteleostomi</taxon>
        <taxon>Actinopterygii</taxon>
        <taxon>Neopterygii</taxon>
        <taxon>Teleostei</taxon>
        <taxon>Ostariophysi</taxon>
        <taxon>Siluriformes</taxon>
        <taxon>Clariidae</taxon>
        <taxon>Clarias</taxon>
    </lineage>
</organism>
<gene>
    <name evidence="1" type="ORF">DAT39_014881</name>
</gene>
<name>A0A8J4TZM7_CLAMG</name>
<dbReference type="EMBL" id="QNUK01000324">
    <property type="protein sequence ID" value="KAF5895401.1"/>
    <property type="molecule type" value="Genomic_DNA"/>
</dbReference>
<evidence type="ECO:0000313" key="2">
    <source>
        <dbReference type="Proteomes" id="UP000727407"/>
    </source>
</evidence>
<evidence type="ECO:0000313" key="1">
    <source>
        <dbReference type="EMBL" id="KAF5895401.1"/>
    </source>
</evidence>
<sequence length="108" mass="11142">MDGTSETALLHWRDPGVLLHNITRLSPDSSVIASSMSFPVQFIGAGVVTSTNAKTAAGFSASTPSQVSVPLHAGIICIGTTIVLVDETECTYSTVGVGGGQRNCCVHH</sequence>
<protein>
    <submittedName>
        <fullName evidence="1">Uncharacterized protein</fullName>
    </submittedName>
</protein>
<reference evidence="1" key="1">
    <citation type="submission" date="2020-07" db="EMBL/GenBank/DDBJ databases">
        <title>Clarias magur genome sequencing, assembly and annotation.</title>
        <authorList>
            <person name="Kushwaha B."/>
            <person name="Kumar R."/>
            <person name="Das P."/>
            <person name="Joshi C.G."/>
            <person name="Kumar D."/>
            <person name="Nagpure N.S."/>
            <person name="Pandey M."/>
            <person name="Agarwal S."/>
            <person name="Srivastava S."/>
            <person name="Singh M."/>
            <person name="Sahoo L."/>
            <person name="Jayasankar P."/>
            <person name="Meher P.K."/>
            <person name="Koringa P.G."/>
            <person name="Iquebal M.A."/>
            <person name="Das S.P."/>
            <person name="Bit A."/>
            <person name="Patnaik S."/>
            <person name="Patel N."/>
            <person name="Shah T.M."/>
            <person name="Hinsu A."/>
            <person name="Jena J.K."/>
        </authorList>
    </citation>
    <scope>NUCLEOTIDE SEQUENCE</scope>
    <source>
        <strain evidence="1">CIFAMagur01</strain>
        <tissue evidence="1">Testis</tissue>
    </source>
</reference>
<accession>A0A8J4TZM7</accession>
<dbReference type="Proteomes" id="UP000727407">
    <property type="component" value="Unassembled WGS sequence"/>
</dbReference>
<comment type="caution">
    <text evidence="1">The sequence shown here is derived from an EMBL/GenBank/DDBJ whole genome shotgun (WGS) entry which is preliminary data.</text>
</comment>